<dbReference type="Gene3D" id="3.40.50.150">
    <property type="entry name" value="Vaccinia Virus protein VP39"/>
    <property type="match status" value="1"/>
</dbReference>
<dbReference type="AlphaFoldDB" id="A0A4U3MFZ1"/>
<evidence type="ECO:0000259" key="2">
    <source>
        <dbReference type="Pfam" id="PF08241"/>
    </source>
</evidence>
<dbReference type="SUPFAM" id="SSF53335">
    <property type="entry name" value="S-adenosyl-L-methionine-dependent methyltransferases"/>
    <property type="match status" value="1"/>
</dbReference>
<dbReference type="RefSeq" id="WP_137248421.1">
    <property type="nucleotide sequence ID" value="NZ_SZQA01000017.1"/>
</dbReference>
<dbReference type="Proteomes" id="UP000308705">
    <property type="component" value="Unassembled WGS sequence"/>
</dbReference>
<feature type="domain" description="Methyltransferase type 11" evidence="2">
    <location>
        <begin position="70"/>
        <end position="167"/>
    </location>
</feature>
<dbReference type="Pfam" id="PF08241">
    <property type="entry name" value="Methyltransf_11"/>
    <property type="match status" value="1"/>
</dbReference>
<evidence type="ECO:0000313" key="3">
    <source>
        <dbReference type="EMBL" id="TKK87224.1"/>
    </source>
</evidence>
<dbReference type="GO" id="GO:0008757">
    <property type="term" value="F:S-adenosylmethionine-dependent methyltransferase activity"/>
    <property type="evidence" value="ECO:0007669"/>
    <property type="project" value="InterPro"/>
</dbReference>
<evidence type="ECO:0000313" key="4">
    <source>
        <dbReference type="Proteomes" id="UP000308705"/>
    </source>
</evidence>
<dbReference type="InterPro" id="IPR013216">
    <property type="entry name" value="Methyltransf_11"/>
</dbReference>
<dbReference type="InterPro" id="IPR029063">
    <property type="entry name" value="SAM-dependent_MTases_sf"/>
</dbReference>
<name>A0A4U3MFZ1_9ACTN</name>
<dbReference type="CDD" id="cd02440">
    <property type="entry name" value="AdoMet_MTases"/>
    <property type="match status" value="1"/>
</dbReference>
<gene>
    <name evidence="3" type="ORF">FDA94_19115</name>
</gene>
<evidence type="ECO:0000256" key="1">
    <source>
        <dbReference type="ARBA" id="ARBA00022679"/>
    </source>
</evidence>
<protein>
    <submittedName>
        <fullName evidence="3">Methyltransferase domain-containing protein</fullName>
    </submittedName>
</protein>
<keyword evidence="4" id="KW-1185">Reference proteome</keyword>
<reference evidence="3 4" key="1">
    <citation type="submission" date="2019-04" db="EMBL/GenBank/DDBJ databases">
        <title>Herbidospora sp. NEAU-GS14.nov., a novel actinomycete isolated from soil.</title>
        <authorList>
            <person name="Han L."/>
        </authorList>
    </citation>
    <scope>NUCLEOTIDE SEQUENCE [LARGE SCALE GENOMIC DNA]</scope>
    <source>
        <strain evidence="3 4">NEAU-GS14</strain>
    </source>
</reference>
<dbReference type="PANTHER" id="PTHR44068:SF11">
    <property type="entry name" value="GERANYL DIPHOSPHATE 2-C-METHYLTRANSFERASE"/>
    <property type="match status" value="1"/>
</dbReference>
<accession>A0A4U3MFZ1</accession>
<dbReference type="PANTHER" id="PTHR44068">
    <property type="entry name" value="ZGC:194242"/>
    <property type="match status" value="1"/>
</dbReference>
<proteinExistence type="predicted"/>
<dbReference type="OrthoDB" id="9769602at2"/>
<sequence length="285" mass="31539">MTADFKIPTPEEVGDFYDRTNRLITEYQGGSMHYGYWLGPGDDSDFERASDRFTDIMIDKLRVRPGQRVLDCGCGPGKPGVRLARVTGAEVIGISISAQDVVLANERAEREGMAAQARFQRANMLELPFPDNHFDHVLAFESIVHVPDRAAVLTEIARVLRPGGRVALTDFINKGTPSQDEEDRRALADALASWCSAPLVELDDYPGFAEAAGLVIDEITDVTENTKYTYPKTYGPMYEYARTHGEVPPEMARLLDAAPGEEAMKWVLREEPTEGVIIAVLHLPA</sequence>
<comment type="caution">
    <text evidence="3">The sequence shown here is derived from an EMBL/GenBank/DDBJ whole genome shotgun (WGS) entry which is preliminary data.</text>
</comment>
<organism evidence="3 4">
    <name type="scientific">Herbidospora galbida</name>
    <dbReference type="NCBI Taxonomy" id="2575442"/>
    <lineage>
        <taxon>Bacteria</taxon>
        <taxon>Bacillati</taxon>
        <taxon>Actinomycetota</taxon>
        <taxon>Actinomycetes</taxon>
        <taxon>Streptosporangiales</taxon>
        <taxon>Streptosporangiaceae</taxon>
        <taxon>Herbidospora</taxon>
    </lineage>
</organism>
<keyword evidence="3" id="KW-0489">Methyltransferase</keyword>
<keyword evidence="1 3" id="KW-0808">Transferase</keyword>
<dbReference type="EMBL" id="SZQA01000017">
    <property type="protein sequence ID" value="TKK87224.1"/>
    <property type="molecule type" value="Genomic_DNA"/>
</dbReference>
<dbReference type="InterPro" id="IPR050447">
    <property type="entry name" value="Erg6_SMT_methyltransf"/>
</dbReference>
<dbReference type="GO" id="GO:0032259">
    <property type="term" value="P:methylation"/>
    <property type="evidence" value="ECO:0007669"/>
    <property type="project" value="UniProtKB-KW"/>
</dbReference>